<protein>
    <submittedName>
        <fullName evidence="1">Envelope glycoprotein</fullName>
    </submittedName>
</protein>
<organism evidence="1 2">
    <name type="scientific">Cricetulus griseus</name>
    <name type="common">Chinese hamster</name>
    <name type="synonym">Cricetulus barabensis griseus</name>
    <dbReference type="NCBI Taxonomy" id="10029"/>
    <lineage>
        <taxon>Eukaryota</taxon>
        <taxon>Metazoa</taxon>
        <taxon>Chordata</taxon>
        <taxon>Craniata</taxon>
        <taxon>Vertebrata</taxon>
        <taxon>Euteleostomi</taxon>
        <taxon>Mammalia</taxon>
        <taxon>Eutheria</taxon>
        <taxon>Euarchontoglires</taxon>
        <taxon>Glires</taxon>
        <taxon>Rodentia</taxon>
        <taxon>Myomorpha</taxon>
        <taxon>Muroidea</taxon>
        <taxon>Cricetidae</taxon>
        <taxon>Cricetinae</taxon>
        <taxon>Cricetulus</taxon>
    </lineage>
</organism>
<dbReference type="Pfam" id="PF00429">
    <property type="entry name" value="TLV_coat"/>
    <property type="match status" value="1"/>
</dbReference>
<dbReference type="AlphaFoldDB" id="G3HCD7"/>
<keyword evidence="1" id="KW-0946">Virion</keyword>
<accession>G3HCD7</accession>
<dbReference type="Gene3D" id="1.10.287.210">
    <property type="match status" value="1"/>
</dbReference>
<dbReference type="EMBL" id="JH000280">
    <property type="protein sequence ID" value="EGW02443.1"/>
    <property type="molecule type" value="Genomic_DNA"/>
</dbReference>
<gene>
    <name evidence="1" type="ORF">I79_008146</name>
</gene>
<proteinExistence type="predicted"/>
<dbReference type="InParanoid" id="G3HCD7"/>
<evidence type="ECO:0000313" key="2">
    <source>
        <dbReference type="Proteomes" id="UP000001075"/>
    </source>
</evidence>
<dbReference type="PANTHER" id="PTHR10424:SF72">
    <property type="entry name" value="BC035947 PROTEIN-RELATED"/>
    <property type="match status" value="1"/>
</dbReference>
<dbReference type="InterPro" id="IPR018154">
    <property type="entry name" value="TLV/ENV_coat_polyprotein"/>
</dbReference>
<keyword evidence="1" id="KW-0261">Viral envelope protein</keyword>
<dbReference type="CDD" id="cd09851">
    <property type="entry name" value="HTLV-1-like_HR1-HR2"/>
    <property type="match status" value="1"/>
</dbReference>
<reference evidence="2" key="1">
    <citation type="journal article" date="2011" name="Nat. Biotechnol.">
        <title>The genomic sequence of the Chinese hamster ovary (CHO)-K1 cell line.</title>
        <authorList>
            <person name="Xu X."/>
            <person name="Nagarajan H."/>
            <person name="Lewis N.E."/>
            <person name="Pan S."/>
            <person name="Cai Z."/>
            <person name="Liu X."/>
            <person name="Chen W."/>
            <person name="Xie M."/>
            <person name="Wang W."/>
            <person name="Hammond S."/>
            <person name="Andersen M.R."/>
            <person name="Neff N."/>
            <person name="Passarelli B."/>
            <person name="Koh W."/>
            <person name="Fan H.C."/>
            <person name="Wang J."/>
            <person name="Gui Y."/>
            <person name="Lee K.H."/>
            <person name="Betenbaugh M.J."/>
            <person name="Quake S.R."/>
            <person name="Famili I."/>
            <person name="Palsson B.O."/>
            <person name="Wang J."/>
        </authorList>
    </citation>
    <scope>NUCLEOTIDE SEQUENCE [LARGE SCALE GENOMIC DNA]</scope>
    <source>
        <strain evidence="2">CHO K1 cell line</strain>
    </source>
</reference>
<name>G3HCD7_CRIGR</name>
<dbReference type="SUPFAM" id="SSF58069">
    <property type="entry name" value="Virus ectodomain"/>
    <property type="match status" value="1"/>
</dbReference>
<dbReference type="Proteomes" id="UP000001075">
    <property type="component" value="Unassembled WGS sequence"/>
</dbReference>
<evidence type="ECO:0000313" key="1">
    <source>
        <dbReference type="EMBL" id="EGW02443.1"/>
    </source>
</evidence>
<sequence length="207" mass="23218">MASPPCIYNPLFQQGEMCTLVQLVPRLSYYPSEEFFPPLTPTSAPLLTRREPISALTVAVLLGLGAAGAGTGISSLALSSKRYDELSTTIDWDVQKLQAGITDLADSLRSLSKVVLQNRRGLYLLLLQQVGLCAALKEECCFYVDKTGLVKDAMKEVREGLERRKLGRAKNKSWYQDWLSTSPWVITLNFRTFYRAFVVNFFWPLGI</sequence>
<dbReference type="PANTHER" id="PTHR10424">
    <property type="entry name" value="VIRAL ENVELOPE PROTEIN"/>
    <property type="match status" value="1"/>
</dbReference>
<dbReference type="STRING" id="10029.G3HCD7"/>